<dbReference type="Proteomes" id="UP000309997">
    <property type="component" value="Unassembled WGS sequence"/>
</dbReference>
<keyword evidence="2" id="KW-1185">Reference proteome</keyword>
<gene>
    <name evidence="1" type="ORF">D5086_004121</name>
</gene>
<accession>A0ACC4CPW2</accession>
<sequence>MEFGTSSWEEGMKATYNLNDAVFSFYSSGLSIRMDGSDGYAGQSRVVESEITGCGEMVSRARVILASQRHWRGGSINHSC</sequence>
<proteinExistence type="predicted"/>
<reference evidence="1 2" key="1">
    <citation type="journal article" date="2024" name="Plant Biotechnol. J.">
        <title>Genome and CRISPR/Cas9 system of a widespread forest tree (Populus alba) in the world.</title>
        <authorList>
            <person name="Liu Y.J."/>
            <person name="Jiang P.F."/>
            <person name="Han X.M."/>
            <person name="Li X.Y."/>
            <person name="Wang H.M."/>
            <person name="Wang Y.J."/>
            <person name="Wang X.X."/>
            <person name="Zeng Q.Y."/>
        </authorList>
    </citation>
    <scope>NUCLEOTIDE SEQUENCE [LARGE SCALE GENOMIC DNA]</scope>
    <source>
        <strain evidence="2">cv. PAL-ZL1</strain>
    </source>
</reference>
<dbReference type="EMBL" id="RCHU02000002">
    <property type="protein sequence ID" value="KAL3603262.1"/>
    <property type="molecule type" value="Genomic_DNA"/>
</dbReference>
<evidence type="ECO:0000313" key="2">
    <source>
        <dbReference type="Proteomes" id="UP000309997"/>
    </source>
</evidence>
<organism evidence="1 2">
    <name type="scientific">Populus alba</name>
    <name type="common">White poplar</name>
    <dbReference type="NCBI Taxonomy" id="43335"/>
    <lineage>
        <taxon>Eukaryota</taxon>
        <taxon>Viridiplantae</taxon>
        <taxon>Streptophyta</taxon>
        <taxon>Embryophyta</taxon>
        <taxon>Tracheophyta</taxon>
        <taxon>Spermatophyta</taxon>
        <taxon>Magnoliopsida</taxon>
        <taxon>eudicotyledons</taxon>
        <taxon>Gunneridae</taxon>
        <taxon>Pentapetalae</taxon>
        <taxon>rosids</taxon>
        <taxon>fabids</taxon>
        <taxon>Malpighiales</taxon>
        <taxon>Salicaceae</taxon>
        <taxon>Saliceae</taxon>
        <taxon>Populus</taxon>
    </lineage>
</organism>
<protein>
    <submittedName>
        <fullName evidence="1">Uncharacterized protein</fullName>
    </submittedName>
</protein>
<name>A0ACC4CPW2_POPAL</name>
<comment type="caution">
    <text evidence="1">The sequence shown here is derived from an EMBL/GenBank/DDBJ whole genome shotgun (WGS) entry which is preliminary data.</text>
</comment>
<evidence type="ECO:0000313" key="1">
    <source>
        <dbReference type="EMBL" id="KAL3603262.1"/>
    </source>
</evidence>